<sequence>MRLPYSGEWKEVGRTVTQQFVDIANTVLIVAQQDGAGPVGSEFGKASPIGWFVVVVLLAVVLYIGWAFRRRYTRMHRRNLFAQTHGIDPFDHEAIDKAMAEAGVLDQSKKYWL</sequence>
<keyword evidence="1" id="KW-1133">Transmembrane helix</keyword>
<organism evidence="2 3">
    <name type="scientific">Corynebacterium belfantii</name>
    <dbReference type="NCBI Taxonomy" id="2014537"/>
    <lineage>
        <taxon>Bacteria</taxon>
        <taxon>Bacillati</taxon>
        <taxon>Actinomycetota</taxon>
        <taxon>Actinomycetes</taxon>
        <taxon>Mycobacteriales</taxon>
        <taxon>Corynebacteriaceae</taxon>
        <taxon>Corynebacterium</taxon>
    </lineage>
</organism>
<proteinExistence type="predicted"/>
<dbReference type="EMBL" id="JADQUG010000001">
    <property type="protein sequence ID" value="MBG9353070.1"/>
    <property type="molecule type" value="Genomic_DNA"/>
</dbReference>
<keyword evidence="3" id="KW-1185">Reference proteome</keyword>
<feature type="transmembrane region" description="Helical" evidence="1">
    <location>
        <begin position="49"/>
        <end position="68"/>
    </location>
</feature>
<comment type="caution">
    <text evidence="2">The sequence shown here is derived from an EMBL/GenBank/DDBJ whole genome shotgun (WGS) entry which is preliminary data.</text>
</comment>
<dbReference type="RefSeq" id="WP_088266673.1">
    <property type="nucleotide sequence ID" value="NZ_CANNXG010000002.1"/>
</dbReference>
<evidence type="ECO:0000313" key="2">
    <source>
        <dbReference type="EMBL" id="MBG9353070.1"/>
    </source>
</evidence>
<dbReference type="Proteomes" id="UP000615580">
    <property type="component" value="Unassembled WGS sequence"/>
</dbReference>
<name>A0ABS0L921_9CORY</name>
<keyword evidence="1" id="KW-0472">Membrane</keyword>
<accession>A0ABS0L921</accession>
<dbReference type="GeneID" id="97331636"/>
<reference evidence="2 3" key="1">
    <citation type="journal article" date="2020" name="J. Clin. Microbiol.">
        <title>Assessing the Genetic Diversity of Austrian Corynebacterium diphtheriae Clinical Isolates, 2011-2019.</title>
        <authorList>
            <person name="Schaeffer J."/>
            <person name="Huhulescu S."/>
            <person name="Stoeger A."/>
            <person name="Allerberger F."/>
            <person name="Ruppitsch W."/>
        </authorList>
    </citation>
    <scope>NUCLEOTIDE SEQUENCE [LARGE SCALE GENOMIC DNA]</scope>
    <source>
        <strain evidence="2 3">04-17</strain>
    </source>
</reference>
<evidence type="ECO:0000313" key="3">
    <source>
        <dbReference type="Proteomes" id="UP000615580"/>
    </source>
</evidence>
<gene>
    <name evidence="2" type="ORF">I4J41_00180</name>
</gene>
<keyword evidence="1" id="KW-0812">Transmembrane</keyword>
<evidence type="ECO:0000256" key="1">
    <source>
        <dbReference type="SAM" id="Phobius"/>
    </source>
</evidence>
<protein>
    <submittedName>
        <fullName evidence="2">Uncharacterized protein</fullName>
    </submittedName>
</protein>